<feature type="compositionally biased region" description="Low complexity" evidence="1">
    <location>
        <begin position="99"/>
        <end position="119"/>
    </location>
</feature>
<feature type="compositionally biased region" description="Polar residues" evidence="1">
    <location>
        <begin position="692"/>
        <end position="702"/>
    </location>
</feature>
<gene>
    <name evidence="2" type="ORF">JR316_000362</name>
</gene>
<dbReference type="EMBL" id="JAFIQS010000001">
    <property type="protein sequence ID" value="KAG5173705.1"/>
    <property type="molecule type" value="Genomic_DNA"/>
</dbReference>
<dbReference type="OrthoDB" id="3232670at2759"/>
<feature type="region of interest" description="Disordered" evidence="1">
    <location>
        <begin position="203"/>
        <end position="230"/>
    </location>
</feature>
<name>A0A8H8CQ98_PSICU</name>
<evidence type="ECO:0000313" key="2">
    <source>
        <dbReference type="EMBL" id="KAG5173705.1"/>
    </source>
</evidence>
<feature type="compositionally biased region" description="Low complexity" evidence="1">
    <location>
        <begin position="564"/>
        <end position="591"/>
    </location>
</feature>
<comment type="caution">
    <text evidence="2">The sequence shown here is derived from an EMBL/GenBank/DDBJ whole genome shotgun (WGS) entry which is preliminary data.</text>
</comment>
<organism evidence="2">
    <name type="scientific">Psilocybe cubensis</name>
    <name type="common">Psychedelic mushroom</name>
    <name type="synonym">Stropharia cubensis</name>
    <dbReference type="NCBI Taxonomy" id="181762"/>
    <lineage>
        <taxon>Eukaryota</taxon>
        <taxon>Fungi</taxon>
        <taxon>Dikarya</taxon>
        <taxon>Basidiomycota</taxon>
        <taxon>Agaricomycotina</taxon>
        <taxon>Agaricomycetes</taxon>
        <taxon>Agaricomycetidae</taxon>
        <taxon>Agaricales</taxon>
        <taxon>Agaricineae</taxon>
        <taxon>Strophariaceae</taxon>
        <taxon>Psilocybe</taxon>
    </lineage>
</organism>
<feature type="compositionally biased region" description="Low complexity" evidence="1">
    <location>
        <begin position="673"/>
        <end position="688"/>
    </location>
</feature>
<protein>
    <submittedName>
        <fullName evidence="2">Uncharacterized protein</fullName>
    </submittedName>
</protein>
<accession>A0A8H8CQ98</accession>
<dbReference type="AlphaFoldDB" id="A0A8H8CQ98"/>
<sequence length="755" mass="81245">MQSISQSPLHHYHQHPNQNPKQHHLFASPVRADPHPRKSILPSFDEDNDLSSEPRSSYIIDLDLPDFDSRLIPSPQFHAVVNGLSLGVSNNVDADDNSKSSNTNNNTKASTSPRPSLESLLPPQAIHATQDADAKHQSFLELEADCSALQLDSEVIVLTRPRTMSKIPSAYLHSPYPLSSRAPSPAPPAMRVQVQMQQHQQSVQLSDPGFSRGTGAAGGTGHKYQRKAPPQLQLKTSNYRRRSRRISAQLQLGENTAAYFVPHPAANLRGVGGAVAGVGTSSLAPAPSPQHSVVSHSRTMTPISIKSFRFSYTSSARCVGGAARVQFSTKELHRRRILKLQRTFGERVPLELVTVSPRRRRSTSHRLSVVSYRAPAVFYPPFDVNANGTPVSGVARDWALDQIGPSVSAGGAGGALQSVLKLAVAPRQTAKVPHNTLRKTQMVIKRKEEEEEVAGASSPSVLEEHDEDRGDNSIWLDEDEPARPKRKRASARASGLLVFVNKSQGRNLDRVSRIAGVQYEDGQVVHPVHATAMSTVSMSRPVSTQYHHFRQRSSMLLGPSRLGASPSPAPGSAHATATATAISTPPAQPQAGPSRLAIASSASAPFDVDAAFPEGSELSYCDSPASSPSMPAFRNIYEIEESEENAELHRHPIDVAIDLSSDSTGSPVPPPKGSAGVGAASAAANNAAQRSVGHTPSNSYTSEGHASGLHHAGGGLLDVPDKFGSGTRRRERRQGWSGEWNQPTIMDVIQKLREI</sequence>
<feature type="region of interest" description="Disordered" evidence="1">
    <location>
        <begin position="1"/>
        <end position="52"/>
    </location>
</feature>
<feature type="region of interest" description="Disordered" evidence="1">
    <location>
        <begin position="557"/>
        <end position="596"/>
    </location>
</feature>
<feature type="region of interest" description="Disordered" evidence="1">
    <location>
        <begin position="445"/>
        <end position="490"/>
    </location>
</feature>
<reference evidence="2" key="1">
    <citation type="submission" date="2021-02" db="EMBL/GenBank/DDBJ databases">
        <title>Psilocybe cubensis genome.</title>
        <authorList>
            <person name="Mckernan K.J."/>
            <person name="Crawford S."/>
            <person name="Trippe A."/>
            <person name="Kane L.T."/>
            <person name="Mclaughlin S."/>
        </authorList>
    </citation>
    <scope>NUCLEOTIDE SEQUENCE [LARGE SCALE GENOMIC DNA]</scope>
    <source>
        <strain evidence="2">MGC-MH-2018</strain>
    </source>
</reference>
<proteinExistence type="predicted"/>
<feature type="region of interest" description="Disordered" evidence="1">
    <location>
        <begin position="92"/>
        <end position="119"/>
    </location>
</feature>
<evidence type="ECO:0000256" key="1">
    <source>
        <dbReference type="SAM" id="MobiDB-lite"/>
    </source>
</evidence>
<feature type="region of interest" description="Disordered" evidence="1">
    <location>
        <begin position="658"/>
        <end position="739"/>
    </location>
</feature>